<dbReference type="Proteomes" id="UP000076858">
    <property type="component" value="Unassembled WGS sequence"/>
</dbReference>
<dbReference type="EMBL" id="LRGB01002227">
    <property type="protein sequence ID" value="KZS08374.1"/>
    <property type="molecule type" value="Genomic_DNA"/>
</dbReference>
<dbReference type="InterPro" id="IPR036322">
    <property type="entry name" value="WD40_repeat_dom_sf"/>
</dbReference>
<dbReference type="Pfam" id="PF00400">
    <property type="entry name" value="WD40"/>
    <property type="match status" value="1"/>
</dbReference>
<keyword evidence="10" id="KW-1185">Reference proteome</keyword>
<dbReference type="FunFam" id="2.130.10.10:FF:002910">
    <property type="entry name" value="Predicted protein"/>
    <property type="match status" value="1"/>
</dbReference>
<dbReference type="SUPFAM" id="SSF50978">
    <property type="entry name" value="WD40 repeat-like"/>
    <property type="match status" value="1"/>
</dbReference>
<dbReference type="InterPro" id="IPR001680">
    <property type="entry name" value="WD40_rpt"/>
</dbReference>
<dbReference type="OrthoDB" id="2186662at2759"/>
<evidence type="ECO:0000256" key="7">
    <source>
        <dbReference type="ARBA" id="ARBA00023273"/>
    </source>
</evidence>
<accession>A0A162D8L6</accession>
<reference evidence="9 10" key="1">
    <citation type="submission" date="2016-03" db="EMBL/GenBank/DDBJ databases">
        <title>EvidentialGene: Evidence-directed Construction of Genes on Genomes.</title>
        <authorList>
            <person name="Gilbert D.G."/>
            <person name="Choi J.-H."/>
            <person name="Mockaitis K."/>
            <person name="Colbourne J."/>
            <person name="Pfrender M."/>
        </authorList>
    </citation>
    <scope>NUCLEOTIDE SEQUENCE [LARGE SCALE GENOMIC DNA]</scope>
    <source>
        <strain evidence="9 10">Xinb3</strain>
        <tissue evidence="9">Complete organism</tissue>
    </source>
</reference>
<evidence type="ECO:0000256" key="3">
    <source>
        <dbReference type="ARBA" id="ARBA00022574"/>
    </source>
</evidence>
<dbReference type="PANTHER" id="PTHR15722">
    <property type="entry name" value="IFT140/172-RELATED"/>
    <property type="match status" value="1"/>
</dbReference>
<organism evidence="9 10">
    <name type="scientific">Daphnia magna</name>
    <dbReference type="NCBI Taxonomy" id="35525"/>
    <lineage>
        <taxon>Eukaryota</taxon>
        <taxon>Metazoa</taxon>
        <taxon>Ecdysozoa</taxon>
        <taxon>Arthropoda</taxon>
        <taxon>Crustacea</taxon>
        <taxon>Branchiopoda</taxon>
        <taxon>Diplostraca</taxon>
        <taxon>Cladocera</taxon>
        <taxon>Anomopoda</taxon>
        <taxon>Daphniidae</taxon>
        <taxon>Daphnia</taxon>
    </lineage>
</organism>
<dbReference type="STRING" id="35525.A0A162D8L6"/>
<dbReference type="GO" id="GO:0030992">
    <property type="term" value="C:intraciliary transport particle B"/>
    <property type="evidence" value="ECO:0007669"/>
    <property type="project" value="TreeGrafter"/>
</dbReference>
<gene>
    <name evidence="9" type="ORF">APZ42_027681</name>
</gene>
<dbReference type="GO" id="GO:0042073">
    <property type="term" value="P:intraciliary transport"/>
    <property type="evidence" value="ECO:0007669"/>
    <property type="project" value="TreeGrafter"/>
</dbReference>
<keyword evidence="7" id="KW-0966">Cell projection</keyword>
<dbReference type="GO" id="GO:0036064">
    <property type="term" value="C:ciliary basal body"/>
    <property type="evidence" value="ECO:0007669"/>
    <property type="project" value="TreeGrafter"/>
</dbReference>
<dbReference type="SMART" id="SM00320">
    <property type="entry name" value="WD40"/>
    <property type="match status" value="4"/>
</dbReference>
<comment type="similarity">
    <text evidence="8">Belongs to the IFT172 family.</text>
</comment>
<evidence type="ECO:0000256" key="4">
    <source>
        <dbReference type="ARBA" id="ARBA00022737"/>
    </source>
</evidence>
<keyword evidence="3" id="KW-0853">WD repeat</keyword>
<evidence type="ECO:0000313" key="10">
    <source>
        <dbReference type="Proteomes" id="UP000076858"/>
    </source>
</evidence>
<evidence type="ECO:0000313" key="9">
    <source>
        <dbReference type="EMBL" id="KZS08374.1"/>
    </source>
</evidence>
<name>A0A162D8L6_9CRUS</name>
<evidence type="ECO:0000256" key="1">
    <source>
        <dbReference type="ARBA" id="ARBA00004138"/>
    </source>
</evidence>
<dbReference type="InterPro" id="IPR015943">
    <property type="entry name" value="WD40/YVTN_repeat-like_dom_sf"/>
</dbReference>
<proteinExistence type="inferred from homology"/>
<keyword evidence="9" id="KW-0282">Flagellum</keyword>
<keyword evidence="6" id="KW-0969">Cilium</keyword>
<keyword evidence="5" id="KW-0802">TPR repeat</keyword>
<evidence type="ECO:0000256" key="5">
    <source>
        <dbReference type="ARBA" id="ARBA00022803"/>
    </source>
</evidence>
<keyword evidence="4" id="KW-0677">Repeat</keyword>
<dbReference type="Gene3D" id="2.130.10.10">
    <property type="entry name" value="YVTN repeat-like/Quinoprotein amine dehydrogenase"/>
    <property type="match status" value="1"/>
</dbReference>
<dbReference type="GO" id="GO:0005930">
    <property type="term" value="C:axoneme"/>
    <property type="evidence" value="ECO:0007669"/>
    <property type="project" value="TreeGrafter"/>
</dbReference>
<comment type="caution">
    <text evidence="9">The sequence shown here is derived from an EMBL/GenBank/DDBJ whole genome shotgun (WGS) entry which is preliminary data.</text>
</comment>
<sequence>MQIRRAKTLLPYQDGAAKTSGICWSANGQKLAVATAERVIVLFDANGEKRDKFSTKPSDSKFGKKSYNIKGIAFSPDSTKIAIGQTDNIVFVYKIGDDWGDKKVICNKFSQTSSVTCLIWPSQGPIVLGLTDGKVRAAHVKTNKSQTLYATESFVEILASNQSGTGFISGHADGTIVRFYVAEDGTALPQGKVVIHGVAPTALVWAGTLILASGSDQKLVCYSAEGRPIQQFDYSRVKEEHEITVAVSSGCGQMVALGSFDKF</sequence>
<evidence type="ECO:0000256" key="8">
    <source>
        <dbReference type="ARBA" id="ARBA00038130"/>
    </source>
</evidence>
<evidence type="ECO:0000256" key="6">
    <source>
        <dbReference type="ARBA" id="ARBA00023069"/>
    </source>
</evidence>
<evidence type="ECO:0000256" key="2">
    <source>
        <dbReference type="ARBA" id="ARBA00022473"/>
    </source>
</evidence>
<dbReference type="AlphaFoldDB" id="A0A162D8L6"/>
<comment type="subcellular location">
    <subcellularLocation>
        <location evidence="1">Cell projection</location>
        <location evidence="1">Cilium</location>
    </subcellularLocation>
</comment>
<keyword evidence="2" id="KW-0217">Developmental protein</keyword>
<protein>
    <submittedName>
        <fullName evidence="9">Intraflagellar transport protein 172</fullName>
    </submittedName>
</protein>
<dbReference type="PANTHER" id="PTHR15722:SF2">
    <property type="entry name" value="INTRAFLAGELLAR TRANSPORT PROTEIN 172 HOMOLOG"/>
    <property type="match status" value="1"/>
</dbReference>